<keyword evidence="7 10" id="KW-0227">DNA damage</keyword>
<protein>
    <recommendedName>
        <fullName evidence="5 10">Uracil-DNA glycosylase</fullName>
        <shortName evidence="10">UDG</shortName>
        <ecNumber evidence="4 10">3.2.2.27</ecNumber>
    </recommendedName>
</protein>
<feature type="domain" description="Uracil-DNA glycosylase-like" evidence="13">
    <location>
        <begin position="50"/>
        <end position="210"/>
    </location>
</feature>
<dbReference type="PANTHER" id="PTHR11264">
    <property type="entry name" value="URACIL-DNA GLYCOSYLASE"/>
    <property type="match status" value="1"/>
</dbReference>
<keyword evidence="9 10" id="KW-0234">DNA repair</keyword>
<accession>A0A4Y1X1U9</accession>
<dbReference type="InterPro" id="IPR005122">
    <property type="entry name" value="Uracil-DNA_glycosylase-like"/>
</dbReference>
<sequence>MRVRIEESWRRRLQPEFDKPYFARLAEFVREEYRTQRVCPVNRDLFRVFDLCPFDRVRVVILGQDPYPDPRFYYGICFSVPDGLPVPGSLQNIFREIHDDTGRPVPASGRLERWVVQGVLPMNSILTVRAFRSGSHRDRGWETFTDAVIRRLNDEREHLVFMLWGSYAQRKGAIIDPSRHLVLSAAHPSPRSADRGFFGCRHFSRANDYLRQHGIPEIEW</sequence>
<dbReference type="EMBL" id="AP019736">
    <property type="protein sequence ID" value="BBL07005.1"/>
    <property type="molecule type" value="Genomic_DNA"/>
</dbReference>
<dbReference type="AlphaFoldDB" id="A0A4Y1X1U9"/>
<dbReference type="InterPro" id="IPR036895">
    <property type="entry name" value="Uracil-DNA_glycosylase-like_sf"/>
</dbReference>
<evidence type="ECO:0000259" key="13">
    <source>
        <dbReference type="SMART" id="SM00986"/>
    </source>
</evidence>
<evidence type="ECO:0000256" key="9">
    <source>
        <dbReference type="ARBA" id="ARBA00023204"/>
    </source>
</evidence>
<name>A0A4Y1X1U9_9BACT</name>
<dbReference type="CDD" id="cd10027">
    <property type="entry name" value="UDG-F1-like"/>
    <property type="match status" value="1"/>
</dbReference>
<reference evidence="15" key="1">
    <citation type="submission" date="2019-06" db="EMBL/GenBank/DDBJ databases">
        <title>Alistipes onderdonkii subsp. vulgaris subsp. nov., Alistipes dispar sp. nov. and Alistipes communis sp. nov., isolated from human faeces, and creation of Alistipes onderdonkii subsp. onderdonkii subsp. nov.</title>
        <authorList>
            <person name="Sakamoto M."/>
            <person name="Ikeyama N."/>
            <person name="Ogata Y."/>
            <person name="Suda W."/>
            <person name="Iino T."/>
            <person name="Hattori M."/>
            <person name="Ohkuma M."/>
        </authorList>
    </citation>
    <scope>NUCLEOTIDE SEQUENCE [LARGE SCALE GENOMIC DNA]</scope>
    <source>
        <strain evidence="15">5CPEGH6</strain>
    </source>
</reference>
<dbReference type="Proteomes" id="UP000319374">
    <property type="component" value="Chromosome"/>
</dbReference>
<evidence type="ECO:0000256" key="7">
    <source>
        <dbReference type="ARBA" id="ARBA00022763"/>
    </source>
</evidence>
<evidence type="ECO:0000256" key="5">
    <source>
        <dbReference type="ARBA" id="ARBA00018429"/>
    </source>
</evidence>
<evidence type="ECO:0000256" key="6">
    <source>
        <dbReference type="ARBA" id="ARBA00022490"/>
    </source>
</evidence>
<dbReference type="NCBIfam" id="TIGR00628">
    <property type="entry name" value="ung"/>
    <property type="match status" value="1"/>
</dbReference>
<comment type="subcellular location">
    <subcellularLocation>
        <location evidence="10">Cytoplasm</location>
    </subcellularLocation>
</comment>
<dbReference type="GO" id="GO:0097510">
    <property type="term" value="P:base-excision repair, AP site formation via deaminated base removal"/>
    <property type="evidence" value="ECO:0007669"/>
    <property type="project" value="TreeGrafter"/>
</dbReference>
<evidence type="ECO:0000256" key="4">
    <source>
        <dbReference type="ARBA" id="ARBA00012030"/>
    </source>
</evidence>
<dbReference type="PROSITE" id="PS00130">
    <property type="entry name" value="U_DNA_GLYCOSYLASE"/>
    <property type="match status" value="1"/>
</dbReference>
<keyword evidence="6 10" id="KW-0963">Cytoplasm</keyword>
<feature type="active site" description="Proton acceptor" evidence="10 11">
    <location>
        <position position="65"/>
    </location>
</feature>
<dbReference type="SMART" id="SM00986">
    <property type="entry name" value="UDG"/>
    <property type="match status" value="1"/>
</dbReference>
<dbReference type="HAMAP" id="MF_00148">
    <property type="entry name" value="UDG"/>
    <property type="match status" value="1"/>
</dbReference>
<organism evidence="14 15">
    <name type="scientific">Alistipes dispar</name>
    <dbReference type="NCBI Taxonomy" id="2585119"/>
    <lineage>
        <taxon>Bacteria</taxon>
        <taxon>Pseudomonadati</taxon>
        <taxon>Bacteroidota</taxon>
        <taxon>Bacteroidia</taxon>
        <taxon>Bacteroidales</taxon>
        <taxon>Rikenellaceae</taxon>
        <taxon>Alistipes</taxon>
    </lineage>
</organism>
<dbReference type="GO" id="GO:0004844">
    <property type="term" value="F:uracil DNA N-glycosylase activity"/>
    <property type="evidence" value="ECO:0007669"/>
    <property type="project" value="UniProtKB-UniRule"/>
</dbReference>
<evidence type="ECO:0000256" key="2">
    <source>
        <dbReference type="ARBA" id="ARBA00002631"/>
    </source>
</evidence>
<comment type="function">
    <text evidence="2 10 12">Excises uracil residues from the DNA which can arise as a result of misincorporation of dUMP residues by DNA polymerase or due to deamination of cytosine.</text>
</comment>
<dbReference type="InterPro" id="IPR018085">
    <property type="entry name" value="Ura-DNA_Glyclase_AS"/>
</dbReference>
<dbReference type="NCBIfam" id="NF003589">
    <property type="entry name" value="PRK05254.1-2"/>
    <property type="match status" value="1"/>
</dbReference>
<evidence type="ECO:0000313" key="15">
    <source>
        <dbReference type="Proteomes" id="UP000319374"/>
    </source>
</evidence>
<dbReference type="KEGG" id="ada:A5CPEGH6_16430"/>
<proteinExistence type="inferred from homology"/>
<dbReference type="OrthoDB" id="9804372at2"/>
<gene>
    <name evidence="14" type="primary">ung1</name>
    <name evidence="10" type="synonym">ung</name>
    <name evidence="14" type="ORF">A5CPEGH6_16430</name>
</gene>
<dbReference type="EC" id="3.2.2.27" evidence="4 10"/>
<evidence type="ECO:0000313" key="14">
    <source>
        <dbReference type="EMBL" id="BBL07005.1"/>
    </source>
</evidence>
<dbReference type="SUPFAM" id="SSF52141">
    <property type="entry name" value="Uracil-DNA glycosylase-like"/>
    <property type="match status" value="1"/>
</dbReference>
<dbReference type="RefSeq" id="WP_141428952.1">
    <property type="nucleotide sequence ID" value="NZ_AP019736.1"/>
</dbReference>
<evidence type="ECO:0000256" key="10">
    <source>
        <dbReference type="HAMAP-Rule" id="MF_00148"/>
    </source>
</evidence>
<dbReference type="Pfam" id="PF03167">
    <property type="entry name" value="UDG"/>
    <property type="match status" value="1"/>
</dbReference>
<dbReference type="GO" id="GO:0005737">
    <property type="term" value="C:cytoplasm"/>
    <property type="evidence" value="ECO:0007669"/>
    <property type="project" value="UniProtKB-SubCell"/>
</dbReference>
<dbReference type="NCBIfam" id="NF003588">
    <property type="entry name" value="PRK05254.1-1"/>
    <property type="match status" value="1"/>
</dbReference>
<dbReference type="GeneID" id="98673627"/>
<keyword evidence="15" id="KW-1185">Reference proteome</keyword>
<dbReference type="NCBIfam" id="NF003592">
    <property type="entry name" value="PRK05254.1-5"/>
    <property type="match status" value="1"/>
</dbReference>
<evidence type="ECO:0000256" key="8">
    <source>
        <dbReference type="ARBA" id="ARBA00022801"/>
    </source>
</evidence>
<evidence type="ECO:0000256" key="12">
    <source>
        <dbReference type="RuleBase" id="RU003780"/>
    </source>
</evidence>
<evidence type="ECO:0000256" key="3">
    <source>
        <dbReference type="ARBA" id="ARBA00008184"/>
    </source>
</evidence>
<keyword evidence="8 10" id="KW-0378">Hydrolase</keyword>
<comment type="catalytic activity">
    <reaction evidence="1 10 12">
        <text>Hydrolyzes single-stranded DNA or mismatched double-stranded DNA and polynucleotides, releasing free uracil.</text>
        <dbReference type="EC" id="3.2.2.27"/>
    </reaction>
</comment>
<evidence type="ECO:0000256" key="1">
    <source>
        <dbReference type="ARBA" id="ARBA00001400"/>
    </source>
</evidence>
<dbReference type="InterPro" id="IPR002043">
    <property type="entry name" value="UDG_fam1"/>
</dbReference>
<dbReference type="SMART" id="SM00987">
    <property type="entry name" value="UreE_C"/>
    <property type="match status" value="1"/>
</dbReference>
<comment type="similarity">
    <text evidence="3 10 12">Belongs to the uracil-DNA glycosylase (UDG) superfamily. UNG family.</text>
</comment>
<dbReference type="Gene3D" id="3.40.470.10">
    <property type="entry name" value="Uracil-DNA glycosylase-like domain"/>
    <property type="match status" value="1"/>
</dbReference>
<evidence type="ECO:0000256" key="11">
    <source>
        <dbReference type="PROSITE-ProRule" id="PRU10072"/>
    </source>
</evidence>
<dbReference type="PANTHER" id="PTHR11264:SF0">
    <property type="entry name" value="URACIL-DNA GLYCOSYLASE"/>
    <property type="match status" value="1"/>
</dbReference>